<sequence>MMELQNMKEQGGITEHEQESLRNNIATKNKIVTINKLTNKMGIVPDDAVGGRVFSGISHFPRPFIPAPLYFTSITLISSQDIAVKSRPNLFTHLPEMPCLYKNDELEHRHLNNVARRLILHLGYGGRKTYARSISTRWCLGVLNFGKRRRMSAALGSCVLNKLHDTKANGGGAKCGQRLYIGHHVNTGSPATAVKPVCGRLPTPTGREGNNKKCLTPPPSQIHSQPRPWKKPDVLDFTYPSEPCPALDII</sequence>
<comment type="caution">
    <text evidence="2">The sequence shown here is derived from an EMBL/GenBank/DDBJ whole genome shotgun (WGS) entry which is preliminary data.</text>
</comment>
<evidence type="ECO:0000313" key="3">
    <source>
        <dbReference type="Proteomes" id="UP001159363"/>
    </source>
</evidence>
<keyword evidence="3" id="KW-1185">Reference proteome</keyword>
<protein>
    <submittedName>
        <fullName evidence="2">Uncharacterized protein</fullName>
    </submittedName>
</protein>
<feature type="region of interest" description="Disordered" evidence="1">
    <location>
        <begin position="201"/>
        <end position="229"/>
    </location>
</feature>
<accession>A0ABQ9HRP5</accession>
<dbReference type="EMBL" id="JARBHB010000004">
    <property type="protein sequence ID" value="KAJ8886764.1"/>
    <property type="molecule type" value="Genomic_DNA"/>
</dbReference>
<reference evidence="2 3" key="1">
    <citation type="submission" date="2023-02" db="EMBL/GenBank/DDBJ databases">
        <title>LHISI_Scaffold_Assembly.</title>
        <authorList>
            <person name="Stuart O.P."/>
            <person name="Cleave R."/>
            <person name="Magrath M.J.L."/>
            <person name="Mikheyev A.S."/>
        </authorList>
    </citation>
    <scope>NUCLEOTIDE SEQUENCE [LARGE SCALE GENOMIC DNA]</scope>
    <source>
        <strain evidence="2">Daus_M_001</strain>
        <tissue evidence="2">Leg muscle</tissue>
    </source>
</reference>
<gene>
    <name evidence="2" type="ORF">PR048_012976</name>
</gene>
<proteinExistence type="predicted"/>
<dbReference type="Proteomes" id="UP001159363">
    <property type="component" value="Chromosome X"/>
</dbReference>
<evidence type="ECO:0000256" key="1">
    <source>
        <dbReference type="SAM" id="MobiDB-lite"/>
    </source>
</evidence>
<evidence type="ECO:0000313" key="2">
    <source>
        <dbReference type="EMBL" id="KAJ8886764.1"/>
    </source>
</evidence>
<name>A0ABQ9HRP5_9NEOP</name>
<organism evidence="2 3">
    <name type="scientific">Dryococelus australis</name>
    <dbReference type="NCBI Taxonomy" id="614101"/>
    <lineage>
        <taxon>Eukaryota</taxon>
        <taxon>Metazoa</taxon>
        <taxon>Ecdysozoa</taxon>
        <taxon>Arthropoda</taxon>
        <taxon>Hexapoda</taxon>
        <taxon>Insecta</taxon>
        <taxon>Pterygota</taxon>
        <taxon>Neoptera</taxon>
        <taxon>Polyneoptera</taxon>
        <taxon>Phasmatodea</taxon>
        <taxon>Verophasmatodea</taxon>
        <taxon>Anareolatae</taxon>
        <taxon>Phasmatidae</taxon>
        <taxon>Eurycanthinae</taxon>
        <taxon>Dryococelus</taxon>
    </lineage>
</organism>
<feature type="region of interest" description="Disordered" evidence="1">
    <location>
        <begin position="1"/>
        <end position="21"/>
    </location>
</feature>